<evidence type="ECO:0000313" key="9">
    <source>
        <dbReference type="Proteomes" id="UP000549394"/>
    </source>
</evidence>
<feature type="signal peptide" evidence="6">
    <location>
        <begin position="1"/>
        <end position="17"/>
    </location>
</feature>
<evidence type="ECO:0000256" key="4">
    <source>
        <dbReference type="SAM" id="MobiDB-lite"/>
    </source>
</evidence>
<keyword evidence="5" id="KW-0472">Membrane</keyword>
<proteinExistence type="predicted"/>
<evidence type="ECO:0000256" key="3">
    <source>
        <dbReference type="ARBA" id="ARBA00023180"/>
    </source>
</evidence>
<dbReference type="InterPro" id="IPR036383">
    <property type="entry name" value="TSP1_rpt_sf"/>
</dbReference>
<gene>
    <name evidence="8" type="ORF">DGYR_LOCUS11758</name>
</gene>
<dbReference type="InterPro" id="IPR000884">
    <property type="entry name" value="TSP1_rpt"/>
</dbReference>
<dbReference type="SUPFAM" id="SSF82895">
    <property type="entry name" value="TSP-1 type 1 repeat"/>
    <property type="match status" value="8"/>
</dbReference>
<dbReference type="GO" id="GO:0005886">
    <property type="term" value="C:plasma membrane"/>
    <property type="evidence" value="ECO:0007669"/>
    <property type="project" value="TreeGrafter"/>
</dbReference>
<dbReference type="OrthoDB" id="5814848at2759"/>
<evidence type="ECO:0000256" key="2">
    <source>
        <dbReference type="ARBA" id="ARBA00023157"/>
    </source>
</evidence>
<protein>
    <submittedName>
        <fullName evidence="8">DgyrCDS12479</fullName>
    </submittedName>
</protein>
<dbReference type="Pfam" id="PF19030">
    <property type="entry name" value="TSP1_ADAMTS"/>
    <property type="match status" value="2"/>
</dbReference>
<keyword evidence="9" id="KW-1185">Reference proteome</keyword>
<keyword evidence="1 6" id="KW-0732">Signal</keyword>
<feature type="transmembrane region" description="Helical" evidence="5">
    <location>
        <begin position="1412"/>
        <end position="1435"/>
    </location>
</feature>
<keyword evidence="5" id="KW-0812">Transmembrane</keyword>
<accession>A0A7I8W6K8</accession>
<keyword evidence="2" id="KW-1015">Disulfide bond</keyword>
<name>A0A7I8W6K8_9ANNE</name>
<dbReference type="PANTHER" id="PTHR11311">
    <property type="entry name" value="SPONDIN"/>
    <property type="match status" value="1"/>
</dbReference>
<dbReference type="InterPro" id="IPR051418">
    <property type="entry name" value="Spondin/Thrombospondin_T1"/>
</dbReference>
<feature type="domain" description="Spondin-like TSP1" evidence="7">
    <location>
        <begin position="489"/>
        <end position="543"/>
    </location>
</feature>
<feature type="region of interest" description="Disordered" evidence="4">
    <location>
        <begin position="1457"/>
        <end position="1491"/>
    </location>
</feature>
<feature type="chain" id="PRO_5029524037" evidence="6">
    <location>
        <begin position="18"/>
        <end position="1491"/>
    </location>
</feature>
<reference evidence="8 9" key="1">
    <citation type="submission" date="2020-08" db="EMBL/GenBank/DDBJ databases">
        <authorList>
            <person name="Hejnol A."/>
        </authorList>
    </citation>
    <scope>NUCLEOTIDE SEQUENCE [LARGE SCALE GENOMIC DNA]</scope>
</reference>
<comment type="caution">
    <text evidence="8">The sequence shown here is derived from an EMBL/GenBank/DDBJ whole genome shotgun (WGS) entry which is preliminary data.</text>
</comment>
<dbReference type="PANTHER" id="PTHR11311:SF30">
    <property type="entry name" value="SPONDIN-LIKE TSP1 DOMAIN-CONTAINING PROTEIN"/>
    <property type="match status" value="1"/>
</dbReference>
<evidence type="ECO:0000259" key="7">
    <source>
        <dbReference type="Pfam" id="PF19028"/>
    </source>
</evidence>
<dbReference type="PROSITE" id="PS50092">
    <property type="entry name" value="TSP1"/>
    <property type="match status" value="10"/>
</dbReference>
<evidence type="ECO:0000313" key="8">
    <source>
        <dbReference type="EMBL" id="CAD5124181.1"/>
    </source>
</evidence>
<dbReference type="SMART" id="SM00209">
    <property type="entry name" value="TSP1"/>
    <property type="match status" value="16"/>
</dbReference>
<evidence type="ECO:0000256" key="6">
    <source>
        <dbReference type="SAM" id="SignalP"/>
    </source>
</evidence>
<evidence type="ECO:0000256" key="1">
    <source>
        <dbReference type="ARBA" id="ARBA00022729"/>
    </source>
</evidence>
<feature type="domain" description="Spondin-like TSP1" evidence="7">
    <location>
        <begin position="1252"/>
        <end position="1308"/>
    </location>
</feature>
<dbReference type="Gene3D" id="2.20.100.10">
    <property type="entry name" value="Thrombospondin type-1 (TSP1) repeat"/>
    <property type="match status" value="10"/>
</dbReference>
<sequence length="1491" mass="170758">MDAIKFCIILFVPLANSWQVGPWSDCKGVRCGSGGIRTRKVWCNNQNCNKKLQPVSQKSCFKICSELEPLLYWQTSEWSDCRSTECKSFRQTRTAQCRLKCQKSHVPEEICTKFYKKPKLTRLCRNECPTDCVVSEFGNWSKCDVYDTSLLKNITRWRVVLVEPKFGGKDCPTLEETKRCFNYSKSVTMMNYKYRYGEWSECKQIGNKNFGQQTRSYECIDYTGSKVDIGHCSNHREIRSSKYCHLDNDCHLSSWSSWFIAETRDHFFRKRSILEMGSGKKKCGKLEQKRLITDEDITDGCGKYKWISGAWSKCQLILPTDRCGNGLQTRSILCVRASDEHPVLKKSCKSIEPVHVKLCKVECIDDCILSSWSTWGPCRGSCGIKLRHRQHSRYQKRVRNVIREGINCPHRIETRPCKDTRCYSWKVLFEDECKASDRNEHGERCGFGYRNRTIQCVDSMGLIAISRDRCQLSPPPTTVTCQVPCNNDCVFSNWSEWSKCDDSCSNSYRPTLRQRTREILSFSSANGKKCPSHLLQEKKECESKCRTYRWRVNQWKKCIPLDKTRLCGEGYQTRNAYCENDLNEKLTEKGAARLCVQELRPVLQQNCTIPCPKDCLVSKFTMWTKCSLTCRSSRDRRLALQYRFKIVLQPPTLGGKRCSKVMNETQVCRNVPNCEDYRWVTSDFSKCLFPHGHVKCGLGLRTRKVECKSRSGGLRSDAVCKKELGPAPSRTESCFIHCYHHCKISSWSTWSSCTHRCGGHKVRRRQLESGNDKCKKIYALKETKTCSCMPFSTEGHGLWSNCIKEWSKKPKGESSDFGDFVEPSSEDPYELHKKEYFTLFKQTSCIVGHSGRRSRTLKCIDNVRQLSASSIMCSKTGLEDEMCFINCPSDCIMSEWSAWSSCRNDKCGISHQRRYRYLDSEDFGGGRPCPIPKNQTREYQTKPCYTECVYNWVPEPWSKCQNVGNSCGRFNKGTKTRKIKCIYSVNGTEVDASKCDPEEVPIHREQCTLACPEECVLSLWSEWTICLPPCSSRKMRTRHRSILRHGKFGDCGERINTEPCEVSNCGVYKWKWSEFSSCILGKHQCGIGKKIRVKECVKTGTEKSVPYSQCIKYGAINLKGEAMQSCHVPCPLDCVVSEWSEWSDCSKTCGYAQKFRKRRVLFEAKHLGRACPTPLVQQKPCAFTECHRWAWSSWTSCKNDVDSCGSGMQSRYLRCESTDGKLLHDAFCPKKPNLLRLGQEHRECYKPCPTDCVLSEWSSWGFCYRKCSHEDLAGVQTRSRIVLKSASKDGRPCSTSRVQSRKCIAQTCTLFKWRTSPWLRNDTRKVWCQTNHGDNVVNGCSFASRPPGIKECNPPCTVKHSYCKDTNECACMPGYFIQYSLHRTIANCSPPSSNFSKNAIDTESEENSPVNVWMFMVIGIGLFVVTSVFATLYFICKRGKEKKKAIYNRNNSLLSHQPSMKAPSTATNNTYSSSGIMSTTQPSSCSASTKQ</sequence>
<feature type="domain" description="Spondin-like TSP1" evidence="7">
    <location>
        <begin position="1134"/>
        <end position="1186"/>
    </location>
</feature>
<dbReference type="Pfam" id="PF19028">
    <property type="entry name" value="TSP1_spondin"/>
    <property type="match status" value="3"/>
</dbReference>
<dbReference type="Pfam" id="PF00090">
    <property type="entry name" value="TSP_1"/>
    <property type="match status" value="5"/>
</dbReference>
<dbReference type="EMBL" id="CAJFCJ010000020">
    <property type="protein sequence ID" value="CAD5124181.1"/>
    <property type="molecule type" value="Genomic_DNA"/>
</dbReference>
<evidence type="ECO:0000256" key="5">
    <source>
        <dbReference type="SAM" id="Phobius"/>
    </source>
</evidence>
<dbReference type="GO" id="GO:0030036">
    <property type="term" value="P:actin cytoskeleton organization"/>
    <property type="evidence" value="ECO:0007669"/>
    <property type="project" value="TreeGrafter"/>
</dbReference>
<keyword evidence="5" id="KW-1133">Transmembrane helix</keyword>
<dbReference type="Proteomes" id="UP000549394">
    <property type="component" value="Unassembled WGS sequence"/>
</dbReference>
<organism evidence="8 9">
    <name type="scientific">Dimorphilus gyrociliatus</name>
    <dbReference type="NCBI Taxonomy" id="2664684"/>
    <lineage>
        <taxon>Eukaryota</taxon>
        <taxon>Metazoa</taxon>
        <taxon>Spiralia</taxon>
        <taxon>Lophotrochozoa</taxon>
        <taxon>Annelida</taxon>
        <taxon>Polychaeta</taxon>
        <taxon>Polychaeta incertae sedis</taxon>
        <taxon>Dinophilidae</taxon>
        <taxon>Dimorphilus</taxon>
    </lineage>
</organism>
<dbReference type="InterPro" id="IPR044004">
    <property type="entry name" value="TSP1_spondin_dom"/>
</dbReference>
<keyword evidence="3" id="KW-0325">Glycoprotein</keyword>